<name>A0A6P5MTW6_ARADU</name>
<evidence type="ECO:0000313" key="4">
    <source>
        <dbReference type="Proteomes" id="UP000515211"/>
    </source>
</evidence>
<reference evidence="4" key="1">
    <citation type="journal article" date="2016" name="Nat. Genet.">
        <title>The genome sequences of Arachis duranensis and Arachis ipaensis, the diploid ancestors of cultivated peanut.</title>
        <authorList>
            <person name="Bertioli D.J."/>
            <person name="Cannon S.B."/>
            <person name="Froenicke L."/>
            <person name="Huang G."/>
            <person name="Farmer A.D."/>
            <person name="Cannon E.K."/>
            <person name="Liu X."/>
            <person name="Gao D."/>
            <person name="Clevenger J."/>
            <person name="Dash S."/>
            <person name="Ren L."/>
            <person name="Moretzsohn M.C."/>
            <person name="Shirasawa K."/>
            <person name="Huang W."/>
            <person name="Vidigal B."/>
            <person name="Abernathy B."/>
            <person name="Chu Y."/>
            <person name="Niederhuth C.E."/>
            <person name="Umale P."/>
            <person name="Araujo A.C."/>
            <person name="Kozik A."/>
            <person name="Kim K.D."/>
            <person name="Burow M.D."/>
            <person name="Varshney R.K."/>
            <person name="Wang X."/>
            <person name="Zhang X."/>
            <person name="Barkley N."/>
            <person name="Guimaraes P.M."/>
            <person name="Isobe S."/>
            <person name="Guo B."/>
            <person name="Liao B."/>
            <person name="Stalker H.T."/>
            <person name="Schmitz R.J."/>
            <person name="Scheffler B.E."/>
            <person name="Leal-Bertioli S.C."/>
            <person name="Xun X."/>
            <person name="Jackson S.A."/>
            <person name="Michelmore R."/>
            <person name="Ozias-Akins P."/>
        </authorList>
    </citation>
    <scope>NUCLEOTIDE SEQUENCE [LARGE SCALE GENOMIC DNA]</scope>
    <source>
        <strain evidence="4">cv. V14167</strain>
    </source>
</reference>
<dbReference type="PANTHER" id="PTHR47718">
    <property type="entry name" value="OS01G0519700 PROTEIN"/>
    <property type="match status" value="1"/>
</dbReference>
<dbReference type="PROSITE" id="PS50966">
    <property type="entry name" value="ZF_SWIM"/>
    <property type="match status" value="1"/>
</dbReference>
<dbReference type="KEGG" id="adu:110276254"/>
<feature type="compositionally biased region" description="Polar residues" evidence="2">
    <location>
        <begin position="753"/>
        <end position="765"/>
    </location>
</feature>
<sequence>MEKLRHSHQRSHGCLHAGSFQRSCPPIYDHGAALSSAHNTAGVHSFRMAESQEERAASEGPHLCTSPSRNSLMEVDIVEPLVCVASEVSENLSNEQENLAANVAEHGHKSNKLSDVMDVGSEEMEPGDELLDHGNLQEDEIPRVGMRFPQLQMAHDFYVSYAKKAGFATKIRTTTFDKITKAPINQAIHCNRDGIRESRVKAPTRKNTISAAGCKARIYLKFDKDMQDWVLFKVNLTHSHSFSVRKAVHHEYRQLTIHAKCVIKDNDEAVIRPNKTFLALANEGGGPSNLGYLEKDLGNYITARLRSSNVNADVREMMSYFRRMKDINPNFFYAVKLDDECKFKSAVWVDARCRASYEYYGDVVSVDSTYNRNRHGLPFVSFVGVNHHGRSTLLGCALLGNEEIGSYEWVFLQWVKCMGTAPKCIITDQCRSLYRAIKNTLPDTRHRWCIWHIMNKLPSKLGGYRRYGALYGDLNDIVWNSRTEESFEDDWADFIDEYNLHNNTWLSGLICMMTDACGSQYTSRVNFGQECGVRKGVRACTHSTVDTYTRELEDDAADSRGVIPCATTSPIEKQFQQEYTTSIFRDVQIEFVRKANCRVSAVDEQGPVVCVKVEEEKLLNDTILCVPYDVHFDRSTHELRCECNLFESSGVLCCHCLEVFHSYKVYKVPSCYILPRWSKKIKCKHTYVKSSHDVSRSDESHVAFRKLCAHFYNVAQEFLGDDEETALLHVALEETRAKLATHRAKKRSERMAETQTNIGSQSSNDVGVDDIQGPSKVTTKGRPKSKRLGSALEKSIKNSRRRKQKNSHPVVRPHTFQDINHCDVSSLDVPKQDGGFILDVHFSKLLDVQISYIGGWKKNVMESSLSNVKNNKALSMSTVSKLSITK</sequence>
<evidence type="ECO:0000313" key="5">
    <source>
        <dbReference type="RefSeq" id="XP_020988662.2"/>
    </source>
</evidence>
<feature type="compositionally biased region" description="Basic residues" evidence="2">
    <location>
        <begin position="797"/>
        <end position="806"/>
    </location>
</feature>
<evidence type="ECO:0000256" key="2">
    <source>
        <dbReference type="SAM" id="MobiDB-lite"/>
    </source>
</evidence>
<keyword evidence="1" id="KW-0863">Zinc-finger</keyword>
<dbReference type="GeneID" id="110276254"/>
<feature type="region of interest" description="Disordered" evidence="2">
    <location>
        <begin position="742"/>
        <end position="812"/>
    </location>
</feature>
<dbReference type="InterPro" id="IPR004330">
    <property type="entry name" value="FAR1_DNA_bnd_dom"/>
</dbReference>
<dbReference type="PANTHER" id="PTHR47718:SF13">
    <property type="entry name" value="OS09G0290500 PROTEIN"/>
    <property type="match status" value="1"/>
</dbReference>
<accession>A0A6P5MTW6</accession>
<feature type="domain" description="SWIM-type" evidence="3">
    <location>
        <begin position="628"/>
        <end position="664"/>
    </location>
</feature>
<dbReference type="InterPro" id="IPR018289">
    <property type="entry name" value="MULE_transposase_dom"/>
</dbReference>
<evidence type="ECO:0000259" key="3">
    <source>
        <dbReference type="PROSITE" id="PS50966"/>
    </source>
</evidence>
<dbReference type="Pfam" id="PF03101">
    <property type="entry name" value="FAR1"/>
    <property type="match status" value="1"/>
</dbReference>
<gene>
    <name evidence="5" type="primary">LOC110276254</name>
</gene>
<proteinExistence type="predicted"/>
<keyword evidence="1" id="KW-0862">Zinc</keyword>
<reference evidence="5" key="2">
    <citation type="submission" date="2025-08" db="UniProtKB">
        <authorList>
            <consortium name="RefSeq"/>
        </authorList>
    </citation>
    <scope>IDENTIFICATION</scope>
    <source>
        <tissue evidence="5">Whole plant</tissue>
    </source>
</reference>
<dbReference type="RefSeq" id="XP_020988662.2">
    <property type="nucleotide sequence ID" value="XM_021133003.2"/>
</dbReference>
<protein>
    <submittedName>
        <fullName evidence="5">Protein FAR1-RELATED SEQUENCE 6-like</fullName>
    </submittedName>
</protein>
<dbReference type="InterPro" id="IPR007527">
    <property type="entry name" value="Znf_SWIM"/>
</dbReference>
<keyword evidence="1" id="KW-0479">Metal-binding</keyword>
<organism evidence="4 5">
    <name type="scientific">Arachis duranensis</name>
    <name type="common">Wild peanut</name>
    <dbReference type="NCBI Taxonomy" id="130453"/>
    <lineage>
        <taxon>Eukaryota</taxon>
        <taxon>Viridiplantae</taxon>
        <taxon>Streptophyta</taxon>
        <taxon>Embryophyta</taxon>
        <taxon>Tracheophyta</taxon>
        <taxon>Spermatophyta</taxon>
        <taxon>Magnoliopsida</taxon>
        <taxon>eudicotyledons</taxon>
        <taxon>Gunneridae</taxon>
        <taxon>Pentapetalae</taxon>
        <taxon>rosids</taxon>
        <taxon>fabids</taxon>
        <taxon>Fabales</taxon>
        <taxon>Fabaceae</taxon>
        <taxon>Papilionoideae</taxon>
        <taxon>50 kb inversion clade</taxon>
        <taxon>dalbergioids sensu lato</taxon>
        <taxon>Dalbergieae</taxon>
        <taxon>Pterocarpus clade</taxon>
        <taxon>Arachis</taxon>
    </lineage>
</organism>
<dbReference type="Pfam" id="PF10551">
    <property type="entry name" value="MULE"/>
    <property type="match status" value="1"/>
</dbReference>
<dbReference type="GO" id="GO:0008270">
    <property type="term" value="F:zinc ion binding"/>
    <property type="evidence" value="ECO:0007669"/>
    <property type="project" value="UniProtKB-KW"/>
</dbReference>
<dbReference type="AlphaFoldDB" id="A0A6P5MTW6"/>
<keyword evidence="4" id="KW-1185">Reference proteome</keyword>
<feature type="region of interest" description="Disordered" evidence="2">
    <location>
        <begin position="48"/>
        <end position="68"/>
    </location>
</feature>
<evidence type="ECO:0000256" key="1">
    <source>
        <dbReference type="PROSITE-ProRule" id="PRU00325"/>
    </source>
</evidence>
<dbReference type="Proteomes" id="UP000515211">
    <property type="component" value="Chromosome 1"/>
</dbReference>